<organism evidence="1 2">
    <name type="scientific">Aeropyrum camini SY1 = JCM 12091</name>
    <dbReference type="NCBI Taxonomy" id="1198449"/>
    <lineage>
        <taxon>Archaea</taxon>
        <taxon>Thermoproteota</taxon>
        <taxon>Thermoprotei</taxon>
        <taxon>Desulfurococcales</taxon>
        <taxon>Desulfurococcaceae</taxon>
        <taxon>Aeropyrum</taxon>
    </lineage>
</organism>
<evidence type="ECO:0000313" key="1">
    <source>
        <dbReference type="EMBL" id="BAN90335.1"/>
    </source>
</evidence>
<accession>U3TE68</accession>
<sequence>MGGYSSIAYRVSRARGIEGCSWYVVGSIYVRPDSVFSRLVKALDDEGALLHYVDEVERRVVFKIGFKGLTRLARLIAMSSRAVSLELKASCRAESWKDALADIMDSYRIFRKDRESGVLVVYGIAMGRIVEAEVKGSRVHLKIGRPYRGSLGSVPPQGLFRLSLEEVFELMGYGGN</sequence>
<dbReference type="EMBL" id="AP012489">
    <property type="protein sequence ID" value="BAN90335.1"/>
    <property type="molecule type" value="Genomic_DNA"/>
</dbReference>
<dbReference type="GeneID" id="17110860"/>
<keyword evidence="2" id="KW-1185">Reference proteome</keyword>
<dbReference type="eggNOG" id="arCOG12303">
    <property type="taxonomic scope" value="Archaea"/>
</dbReference>
<name>U3TE68_9CREN</name>
<reference evidence="1 2" key="1">
    <citation type="journal article" date="2013" name="Appl. Environ. Microbiol.">
        <title>Variation of the Virus-Related Elements within Syntenic Genomes of the Hyperthermophilic Archaeon Aeropyrum.</title>
        <authorList>
            <person name="Daifuku T."/>
            <person name="Yoshida T."/>
            <person name="Kitamura T."/>
            <person name="Kawaichi S."/>
            <person name="Inoue T."/>
            <person name="Nomura K."/>
            <person name="Yoshida Y."/>
            <person name="Kuno S."/>
            <person name="Sako Y."/>
        </authorList>
    </citation>
    <scope>NUCLEOTIDE SEQUENCE [LARGE SCALE GENOMIC DNA]</scope>
    <source>
        <strain evidence="1 2">SY1</strain>
    </source>
</reference>
<dbReference type="STRING" id="1198449.ACAM_0866"/>
<protein>
    <submittedName>
        <fullName evidence="1">Uncharacterized protein</fullName>
    </submittedName>
</protein>
<gene>
    <name evidence="1" type="ORF">ACAM_0866</name>
</gene>
<dbReference type="Proteomes" id="UP000016887">
    <property type="component" value="Chromosome"/>
</dbReference>
<dbReference type="AlphaFoldDB" id="U3TE68"/>
<dbReference type="RefSeq" id="WP_022541608.1">
    <property type="nucleotide sequence ID" value="NC_022521.1"/>
</dbReference>
<proteinExistence type="predicted"/>
<evidence type="ECO:0000313" key="2">
    <source>
        <dbReference type="Proteomes" id="UP000016887"/>
    </source>
</evidence>
<dbReference type="KEGG" id="acj:ACAM_0866"/>